<dbReference type="EMBL" id="KZ346809">
    <property type="protein sequence ID" value="PIO69027.1"/>
    <property type="molecule type" value="Genomic_DNA"/>
</dbReference>
<evidence type="ECO:0000256" key="1">
    <source>
        <dbReference type="ARBA" id="ARBA00009941"/>
    </source>
</evidence>
<dbReference type="AlphaFoldDB" id="A0A2G9UFL3"/>
<feature type="region of interest" description="Disordered" evidence="2">
    <location>
        <begin position="61"/>
        <end position="81"/>
    </location>
</feature>
<dbReference type="GO" id="GO:0051603">
    <property type="term" value="P:proteolysis involved in protein catabolic process"/>
    <property type="evidence" value="ECO:0007669"/>
    <property type="project" value="TreeGrafter"/>
</dbReference>
<gene>
    <name evidence="3" type="ORF">TELCIR_09167</name>
</gene>
<dbReference type="OrthoDB" id="5798836at2759"/>
<evidence type="ECO:0000256" key="2">
    <source>
        <dbReference type="SAM" id="MobiDB-lite"/>
    </source>
</evidence>
<reference evidence="3 4" key="1">
    <citation type="submission" date="2015-09" db="EMBL/GenBank/DDBJ databases">
        <title>Draft genome of the parasitic nematode Teladorsagia circumcincta isolate WARC Sus (inbred).</title>
        <authorList>
            <person name="Mitreva M."/>
        </authorList>
    </citation>
    <scope>NUCLEOTIDE SEQUENCE [LARGE SCALE GENOMIC DNA]</scope>
    <source>
        <strain evidence="3 4">S</strain>
    </source>
</reference>
<organism evidence="3 4">
    <name type="scientific">Teladorsagia circumcincta</name>
    <name type="common">Brown stomach worm</name>
    <name type="synonym">Ostertagia circumcincta</name>
    <dbReference type="NCBI Taxonomy" id="45464"/>
    <lineage>
        <taxon>Eukaryota</taxon>
        <taxon>Metazoa</taxon>
        <taxon>Ecdysozoa</taxon>
        <taxon>Nematoda</taxon>
        <taxon>Chromadorea</taxon>
        <taxon>Rhabditida</taxon>
        <taxon>Rhabditina</taxon>
        <taxon>Rhabditomorpha</taxon>
        <taxon>Strongyloidea</taxon>
        <taxon>Trichostrongylidae</taxon>
        <taxon>Teladorsagia</taxon>
    </lineage>
</organism>
<keyword evidence="4" id="KW-1185">Reference proteome</keyword>
<dbReference type="Proteomes" id="UP000230423">
    <property type="component" value="Unassembled WGS sequence"/>
</dbReference>
<evidence type="ECO:0000313" key="3">
    <source>
        <dbReference type="EMBL" id="PIO69027.1"/>
    </source>
</evidence>
<dbReference type="CDD" id="cd21115">
    <property type="entry name" value="legumain_C"/>
    <property type="match status" value="1"/>
</dbReference>
<dbReference type="InterPro" id="IPR048501">
    <property type="entry name" value="Legum_prodom"/>
</dbReference>
<comment type="similarity">
    <text evidence="1">Belongs to the peptidase C13 family.</text>
</comment>
<dbReference type="GO" id="GO:0006624">
    <property type="term" value="P:vacuolar protein processing"/>
    <property type="evidence" value="ECO:0007669"/>
    <property type="project" value="TreeGrafter"/>
</dbReference>
<evidence type="ECO:0000313" key="4">
    <source>
        <dbReference type="Proteomes" id="UP000230423"/>
    </source>
</evidence>
<dbReference type="InterPro" id="IPR046427">
    <property type="entry name" value="Legumain_prodom_sf"/>
</dbReference>
<dbReference type="GO" id="GO:0005773">
    <property type="term" value="C:vacuole"/>
    <property type="evidence" value="ECO:0007669"/>
    <property type="project" value="GOC"/>
</dbReference>
<sequence>MKGLIRDVPPRSIYALLVAGSNGFGNYRHQADVAHAYHVLIQHGVPADNIVTMMYDDVANDPKNPKPGELHNSPDGPDYRKGMTVDYSNLPSLMFRTTSVNKVVFHAVLSGDTVVAGKFPGSGRVLQSTKEDNVFIFYTDHGAYNVLGMPSGSPHAQSLGKFHKISVYIEACESGSMLTGMDDTFMNGLTASNASEDSYACNCAKGICYADLFSYKWITNSEQMFGSDSLTRDPVGYFQGTLPVTNALPRKEEMFESPLNIINIRDVPILSLAMRIDQAEGTAEKSEIRDQLHQMFLKREQFGKFFQELTVLLRGDAGSRTDPEQQDECYESLVLHFDQHCFPLRSGIPYTLPQPQHRVAEYGYEADGTALSFEYGRPTASRSGIVPLSFHILVTDYGCGADGTALRYEYGRPTASRSGIDPLSFHILYSSLIIDSK</sequence>
<accession>A0A2G9UFL3</accession>
<dbReference type="Gene3D" id="1.10.132.130">
    <property type="match status" value="1"/>
</dbReference>
<protein>
    <submittedName>
        <fullName evidence="3">Peptidase C13 family protein</fullName>
    </submittedName>
</protein>
<dbReference type="GO" id="GO:0004197">
    <property type="term" value="F:cysteine-type endopeptidase activity"/>
    <property type="evidence" value="ECO:0007669"/>
    <property type="project" value="TreeGrafter"/>
</dbReference>
<dbReference type="Gene3D" id="3.40.50.1460">
    <property type="match status" value="1"/>
</dbReference>
<dbReference type="PRINTS" id="PR00776">
    <property type="entry name" value="HEMOGLOBNASE"/>
</dbReference>
<dbReference type="Pfam" id="PF01650">
    <property type="entry name" value="Peptidase_C13"/>
    <property type="match status" value="1"/>
</dbReference>
<proteinExistence type="inferred from homology"/>
<dbReference type="PANTHER" id="PTHR12000:SF42">
    <property type="entry name" value="LEGUMAIN"/>
    <property type="match status" value="1"/>
</dbReference>
<dbReference type="PANTHER" id="PTHR12000">
    <property type="entry name" value="HEMOGLOBINASE FAMILY MEMBER"/>
    <property type="match status" value="1"/>
</dbReference>
<dbReference type="InterPro" id="IPR001096">
    <property type="entry name" value="Peptidase_C13"/>
</dbReference>
<name>A0A2G9UFL3_TELCI</name>